<protein>
    <recommendedName>
        <fullName evidence="2">SUZ domain-containing protein</fullName>
    </recommendedName>
</protein>
<dbReference type="PROSITE" id="PS51673">
    <property type="entry name" value="SUZ"/>
    <property type="match status" value="1"/>
</dbReference>
<evidence type="ECO:0000313" key="3">
    <source>
        <dbReference type="EMBL" id="OSC96499.1"/>
    </source>
</evidence>
<keyword evidence="4" id="KW-1185">Reference proteome</keyword>
<feature type="compositionally biased region" description="Low complexity" evidence="1">
    <location>
        <begin position="98"/>
        <end position="114"/>
    </location>
</feature>
<feature type="domain" description="SUZ" evidence="2">
    <location>
        <begin position="69"/>
        <end position="142"/>
    </location>
</feature>
<dbReference type="Pfam" id="PF12752">
    <property type="entry name" value="SUZ"/>
    <property type="match status" value="1"/>
</dbReference>
<evidence type="ECO:0000259" key="2">
    <source>
        <dbReference type="PROSITE" id="PS51673"/>
    </source>
</evidence>
<evidence type="ECO:0000313" key="4">
    <source>
        <dbReference type="Proteomes" id="UP000193067"/>
    </source>
</evidence>
<feature type="compositionally biased region" description="Low complexity" evidence="1">
    <location>
        <begin position="19"/>
        <end position="34"/>
    </location>
</feature>
<dbReference type="InterPro" id="IPR024771">
    <property type="entry name" value="SUZ"/>
</dbReference>
<name>A0A1Y2I5S7_TRAC3</name>
<proteinExistence type="predicted"/>
<feature type="region of interest" description="Disordered" evidence="1">
    <location>
        <begin position="1"/>
        <end position="211"/>
    </location>
</feature>
<dbReference type="EMBL" id="KZ084179">
    <property type="protein sequence ID" value="OSC96499.1"/>
    <property type="molecule type" value="Genomic_DNA"/>
</dbReference>
<organism evidence="3 4">
    <name type="scientific">Trametes coccinea (strain BRFM310)</name>
    <name type="common">Pycnoporus coccineus</name>
    <dbReference type="NCBI Taxonomy" id="1353009"/>
    <lineage>
        <taxon>Eukaryota</taxon>
        <taxon>Fungi</taxon>
        <taxon>Dikarya</taxon>
        <taxon>Basidiomycota</taxon>
        <taxon>Agaricomycotina</taxon>
        <taxon>Agaricomycetes</taxon>
        <taxon>Polyporales</taxon>
        <taxon>Polyporaceae</taxon>
        <taxon>Trametes</taxon>
    </lineage>
</organism>
<dbReference type="STRING" id="1353009.A0A1Y2I5S7"/>
<feature type="compositionally biased region" description="Basic and acidic residues" evidence="1">
    <location>
        <begin position="123"/>
        <end position="138"/>
    </location>
</feature>
<feature type="compositionally biased region" description="Acidic residues" evidence="1">
    <location>
        <begin position="38"/>
        <end position="51"/>
    </location>
</feature>
<accession>A0A1Y2I5S7</accession>
<dbReference type="PANTHER" id="PTHR31796">
    <property type="entry name" value="SUZ DOMAIN-CONTAINING PROTEIN 1"/>
    <property type="match status" value="1"/>
</dbReference>
<reference evidence="3 4" key="1">
    <citation type="journal article" date="2015" name="Biotechnol. Biofuels">
        <title>Enhanced degradation of softwood versus hardwood by the white-rot fungus Pycnoporus coccineus.</title>
        <authorList>
            <person name="Couturier M."/>
            <person name="Navarro D."/>
            <person name="Chevret D."/>
            <person name="Henrissat B."/>
            <person name="Piumi F."/>
            <person name="Ruiz-Duenas F.J."/>
            <person name="Martinez A.T."/>
            <person name="Grigoriev I.V."/>
            <person name="Riley R."/>
            <person name="Lipzen A."/>
            <person name="Berrin J.G."/>
            <person name="Master E.R."/>
            <person name="Rosso M.N."/>
        </authorList>
    </citation>
    <scope>NUCLEOTIDE SEQUENCE [LARGE SCALE GENOMIC DNA]</scope>
    <source>
        <strain evidence="3 4">BRFM310</strain>
    </source>
</reference>
<sequence>MAVTNKSTASDSWGAPSTSAIISRASQHSQAQSAVRDDWDDDDADLPDEEDPQKLWEEANARAPMPQVVIAGSSTSNAAALSPPPAALQPVMRILKRPSASPSSSASSPGSSTANDPSASKSYAEREARYQAARERIFGESQPATETTDAQQPEGGANARSATNATPVRITREPKGPPPRTATQKDPDLGAEVRGFSSRRGAKRVEGRRDG</sequence>
<feature type="compositionally biased region" description="Polar residues" evidence="1">
    <location>
        <begin position="1"/>
        <end position="18"/>
    </location>
</feature>
<gene>
    <name evidence="3" type="ORF">PYCCODRAFT_1441025</name>
</gene>
<dbReference type="OrthoDB" id="5373615at2759"/>
<dbReference type="PANTHER" id="PTHR31796:SF2">
    <property type="entry name" value="SUZ DOMAIN-CONTAINING PROTEIN 1"/>
    <property type="match status" value="1"/>
</dbReference>
<dbReference type="Proteomes" id="UP000193067">
    <property type="component" value="Unassembled WGS sequence"/>
</dbReference>
<dbReference type="InterPro" id="IPR039228">
    <property type="entry name" value="SZRD1"/>
</dbReference>
<evidence type="ECO:0000256" key="1">
    <source>
        <dbReference type="SAM" id="MobiDB-lite"/>
    </source>
</evidence>
<dbReference type="AlphaFoldDB" id="A0A1Y2I5S7"/>
<feature type="compositionally biased region" description="Polar residues" evidence="1">
    <location>
        <begin position="142"/>
        <end position="151"/>
    </location>
</feature>